<name>A0A914YLQ8_9BILA</name>
<dbReference type="AlphaFoldDB" id="A0A914YLQ8"/>
<dbReference type="WBParaSite" id="PSU_v2.g20497.t1">
    <property type="protein sequence ID" value="PSU_v2.g20497.t1"/>
    <property type="gene ID" value="PSU_v2.g20497"/>
</dbReference>
<dbReference type="Proteomes" id="UP000887577">
    <property type="component" value="Unplaced"/>
</dbReference>
<evidence type="ECO:0000313" key="1">
    <source>
        <dbReference type="Proteomes" id="UP000887577"/>
    </source>
</evidence>
<accession>A0A914YLQ8</accession>
<sequence>MSAGRRRELGKTRGYAERHLDAYQLLLQNNPAPWNDTQKALFTASLARTKTYMEKISDHFDKWKEFINDIQDGEYKKAENELLSEWKAKDEYSDLLDELDGIAEFIEPMLGVDIPEHVEAPLQGNLNVVHQGKPTSNIAKFNGEALPPATYGGDSLRETVNAINNMCRQLQNYGVDINNTSMRKDIIDKMPFRERNELTLLTIKEKADTDAILAKMKDYALIAEISSQNRVNCLPDLKALSINDSSTDLNVKRDVSRKLMIG</sequence>
<protein>
    <submittedName>
        <fullName evidence="2">Uncharacterized protein</fullName>
    </submittedName>
</protein>
<reference evidence="2" key="1">
    <citation type="submission" date="2022-11" db="UniProtKB">
        <authorList>
            <consortium name="WormBaseParasite"/>
        </authorList>
    </citation>
    <scope>IDENTIFICATION</scope>
</reference>
<keyword evidence="1" id="KW-1185">Reference proteome</keyword>
<proteinExistence type="predicted"/>
<organism evidence="1 2">
    <name type="scientific">Panagrolaimus superbus</name>
    <dbReference type="NCBI Taxonomy" id="310955"/>
    <lineage>
        <taxon>Eukaryota</taxon>
        <taxon>Metazoa</taxon>
        <taxon>Ecdysozoa</taxon>
        <taxon>Nematoda</taxon>
        <taxon>Chromadorea</taxon>
        <taxon>Rhabditida</taxon>
        <taxon>Tylenchina</taxon>
        <taxon>Panagrolaimomorpha</taxon>
        <taxon>Panagrolaimoidea</taxon>
        <taxon>Panagrolaimidae</taxon>
        <taxon>Panagrolaimus</taxon>
    </lineage>
</organism>
<evidence type="ECO:0000313" key="2">
    <source>
        <dbReference type="WBParaSite" id="PSU_v2.g20497.t1"/>
    </source>
</evidence>